<dbReference type="Proteomes" id="UP000298663">
    <property type="component" value="Unassembled WGS sequence"/>
</dbReference>
<gene>
    <name evidence="1" type="ORF">L596_017200</name>
</gene>
<reference evidence="1 2" key="1">
    <citation type="journal article" date="2015" name="Genome Biol.">
        <title>Comparative genomics of Steinernema reveals deeply conserved gene regulatory networks.</title>
        <authorList>
            <person name="Dillman A.R."/>
            <person name="Macchietto M."/>
            <person name="Porter C.F."/>
            <person name="Rogers A."/>
            <person name="Williams B."/>
            <person name="Antoshechkin I."/>
            <person name="Lee M.M."/>
            <person name="Goodwin Z."/>
            <person name="Lu X."/>
            <person name="Lewis E.E."/>
            <person name="Goodrich-Blair H."/>
            <person name="Stock S.P."/>
            <person name="Adams B.J."/>
            <person name="Sternberg P.W."/>
            <person name="Mortazavi A."/>
        </authorList>
    </citation>
    <scope>NUCLEOTIDE SEQUENCE [LARGE SCALE GENOMIC DNA]</scope>
    <source>
        <strain evidence="1 2">ALL</strain>
    </source>
</reference>
<protein>
    <submittedName>
        <fullName evidence="1">Uncharacterized protein</fullName>
    </submittedName>
</protein>
<dbReference type="EMBL" id="AZBU02000005">
    <property type="protein sequence ID" value="TKR75986.1"/>
    <property type="molecule type" value="Genomic_DNA"/>
</dbReference>
<evidence type="ECO:0000313" key="1">
    <source>
        <dbReference type="EMBL" id="TKR75986.1"/>
    </source>
</evidence>
<comment type="caution">
    <text evidence="1">The sequence shown here is derived from an EMBL/GenBank/DDBJ whole genome shotgun (WGS) entry which is preliminary data.</text>
</comment>
<reference evidence="1 2" key="2">
    <citation type="journal article" date="2019" name="G3 (Bethesda)">
        <title>Hybrid Assembly of the Genome of the Entomopathogenic Nematode Steinernema carpocapsae Identifies the X-Chromosome.</title>
        <authorList>
            <person name="Serra L."/>
            <person name="Macchietto M."/>
            <person name="Macias-Munoz A."/>
            <person name="McGill C.J."/>
            <person name="Rodriguez I.M."/>
            <person name="Rodriguez B."/>
            <person name="Murad R."/>
            <person name="Mortazavi A."/>
        </authorList>
    </citation>
    <scope>NUCLEOTIDE SEQUENCE [LARGE SCALE GENOMIC DNA]</scope>
    <source>
        <strain evidence="1 2">ALL</strain>
    </source>
</reference>
<organism evidence="1 2">
    <name type="scientific">Steinernema carpocapsae</name>
    <name type="common">Entomopathogenic nematode</name>
    <dbReference type="NCBI Taxonomy" id="34508"/>
    <lineage>
        <taxon>Eukaryota</taxon>
        <taxon>Metazoa</taxon>
        <taxon>Ecdysozoa</taxon>
        <taxon>Nematoda</taxon>
        <taxon>Chromadorea</taxon>
        <taxon>Rhabditida</taxon>
        <taxon>Tylenchina</taxon>
        <taxon>Panagrolaimomorpha</taxon>
        <taxon>Strongyloidoidea</taxon>
        <taxon>Steinernematidae</taxon>
        <taxon>Steinernema</taxon>
    </lineage>
</organism>
<accession>A0A4U5N0X4</accession>
<name>A0A4U5N0X4_STECR</name>
<proteinExistence type="predicted"/>
<evidence type="ECO:0000313" key="2">
    <source>
        <dbReference type="Proteomes" id="UP000298663"/>
    </source>
</evidence>
<sequence length="70" mass="8078">MRYYKVFRITTMVPSSRDDQTEQEALRVLKGEVRSVVLPEAALDVPIWSILSPRSVPGSAIKRWNVFQCR</sequence>
<dbReference type="AlphaFoldDB" id="A0A4U5N0X4"/>
<keyword evidence="2" id="KW-1185">Reference proteome</keyword>